<dbReference type="Proteomes" id="UP000037326">
    <property type="component" value="Unassembled WGS sequence"/>
</dbReference>
<comment type="caution">
    <text evidence="1">The sequence shown here is derived from an EMBL/GenBank/DDBJ whole genome shotgun (WGS) entry which is preliminary data.</text>
</comment>
<protein>
    <submittedName>
        <fullName evidence="1">Uncharacterized protein</fullName>
    </submittedName>
</protein>
<accession>A0A0K9FE32</accession>
<organism evidence="1 2">
    <name type="scientific">Lysinibacillus xylanilyticus</name>
    <dbReference type="NCBI Taxonomy" id="582475"/>
    <lineage>
        <taxon>Bacteria</taxon>
        <taxon>Bacillati</taxon>
        <taxon>Bacillota</taxon>
        <taxon>Bacilli</taxon>
        <taxon>Bacillales</taxon>
        <taxon>Bacillaceae</taxon>
        <taxon>Lysinibacillus</taxon>
    </lineage>
</organism>
<reference evidence="2" key="1">
    <citation type="submission" date="2015-07" db="EMBL/GenBank/DDBJ databases">
        <authorList>
            <consortium name="Consortium for Microbial Forensics and Genomics (microFORGE)"/>
            <person name="Knight B.M."/>
            <person name="Roberts D.P."/>
            <person name="Lin D."/>
            <person name="Hari K."/>
            <person name="Fletcher J."/>
            <person name="Melcher U."/>
            <person name="Blagden T."/>
            <person name="Winegar R.A."/>
        </authorList>
    </citation>
    <scope>NUCLEOTIDE SEQUENCE [LARGE SCALE GENOMIC DNA]</scope>
    <source>
        <strain evidence="2">DSM 23493</strain>
    </source>
</reference>
<name>A0A0K9FE32_9BACI</name>
<proteinExistence type="predicted"/>
<dbReference type="OrthoDB" id="2739594at2"/>
<dbReference type="AlphaFoldDB" id="A0A0K9FE32"/>
<evidence type="ECO:0000313" key="2">
    <source>
        <dbReference type="Proteomes" id="UP000037326"/>
    </source>
</evidence>
<sequence length="150" mass="17378">MVIISVVGLSACQKEERVSGEEVKAFIKEYKAIIYTIDPQNPKDNSKLLEVVKPYVNEEVYEKSKKNGVFTFPNHFATENQTDVKLNDVKIDTIKEKDNNFEIKYTLFVTIGDYNVEKTGEMTILNKENDKLIVTYDWENPVTVENKKFK</sequence>
<gene>
    <name evidence="1" type="ORF">ACZ11_11920</name>
</gene>
<dbReference type="EMBL" id="LFXJ01000005">
    <property type="protein sequence ID" value="KMY32789.1"/>
    <property type="molecule type" value="Genomic_DNA"/>
</dbReference>
<dbReference type="PATRIC" id="fig|582475.4.peg.2005"/>
<evidence type="ECO:0000313" key="1">
    <source>
        <dbReference type="EMBL" id="KMY32789.1"/>
    </source>
</evidence>